<dbReference type="InterPro" id="IPR052398">
    <property type="entry name" value="Ubiquitin_hydrolase_53/54"/>
</dbReference>
<evidence type="ECO:0000256" key="2">
    <source>
        <dbReference type="ARBA" id="ARBA00022786"/>
    </source>
</evidence>
<evidence type="ECO:0000259" key="7">
    <source>
        <dbReference type="PROSITE" id="PS50891"/>
    </source>
</evidence>
<organism evidence="8 9">
    <name type="scientific">Arabidopsis arenosa</name>
    <name type="common">Sand rock-cress</name>
    <name type="synonym">Cardaminopsis arenosa</name>
    <dbReference type="NCBI Taxonomy" id="38785"/>
    <lineage>
        <taxon>Eukaryota</taxon>
        <taxon>Viridiplantae</taxon>
        <taxon>Streptophyta</taxon>
        <taxon>Embryophyta</taxon>
        <taxon>Tracheophyta</taxon>
        <taxon>Spermatophyta</taxon>
        <taxon>Magnoliopsida</taxon>
        <taxon>eudicotyledons</taxon>
        <taxon>Gunneridae</taxon>
        <taxon>Pentapetalae</taxon>
        <taxon>rosids</taxon>
        <taxon>malvids</taxon>
        <taxon>Brassicales</taxon>
        <taxon>Brassicaceae</taxon>
        <taxon>Camelineae</taxon>
        <taxon>Arabidopsis</taxon>
    </lineage>
</organism>
<dbReference type="GO" id="GO:0016579">
    <property type="term" value="P:protein deubiquitination"/>
    <property type="evidence" value="ECO:0007669"/>
    <property type="project" value="InterPro"/>
</dbReference>
<dbReference type="InterPro" id="IPR028889">
    <property type="entry name" value="USP"/>
</dbReference>
<evidence type="ECO:0000256" key="4">
    <source>
        <dbReference type="SAM" id="Coils"/>
    </source>
</evidence>
<dbReference type="SUPFAM" id="SSF54001">
    <property type="entry name" value="Cysteine proteinases"/>
    <property type="match status" value="2"/>
</dbReference>
<dbReference type="GO" id="GO:0004843">
    <property type="term" value="F:cysteine-type deubiquitinase activity"/>
    <property type="evidence" value="ECO:0007669"/>
    <property type="project" value="InterPro"/>
</dbReference>
<reference evidence="8" key="1">
    <citation type="submission" date="2021-01" db="EMBL/GenBank/DDBJ databases">
        <authorList>
            <person name="Bezrukov I."/>
        </authorList>
    </citation>
    <scope>NUCLEOTIDE SEQUENCE</scope>
</reference>
<dbReference type="InterPro" id="IPR006866">
    <property type="entry name" value="DUF627_N"/>
</dbReference>
<dbReference type="InterPro" id="IPR011990">
    <property type="entry name" value="TPR-like_helical_dom_sf"/>
</dbReference>
<dbReference type="InterPro" id="IPR004883">
    <property type="entry name" value="LOB"/>
</dbReference>
<keyword evidence="3" id="KW-0378">Hydrolase</keyword>
<dbReference type="Pfam" id="PF04780">
    <property type="entry name" value="DUF629"/>
    <property type="match status" value="2"/>
</dbReference>
<evidence type="ECO:0008006" key="10">
    <source>
        <dbReference type="Google" id="ProtNLM"/>
    </source>
</evidence>
<feature type="domain" description="USP" evidence="6">
    <location>
        <begin position="2831"/>
        <end position="3157"/>
    </location>
</feature>
<feature type="region of interest" description="Disordered" evidence="5">
    <location>
        <begin position="2701"/>
        <end position="2754"/>
    </location>
</feature>
<accession>A0A8S2AGV6</accession>
<dbReference type="PROSITE" id="PS50891">
    <property type="entry name" value="LOB"/>
    <property type="match status" value="1"/>
</dbReference>
<feature type="region of interest" description="Disordered" evidence="5">
    <location>
        <begin position="935"/>
        <end position="958"/>
    </location>
</feature>
<feature type="domain" description="LOB" evidence="7">
    <location>
        <begin position="3194"/>
        <end position="3295"/>
    </location>
</feature>
<dbReference type="CDD" id="cd02257">
    <property type="entry name" value="Peptidase_C19"/>
    <property type="match status" value="2"/>
</dbReference>
<dbReference type="PROSITE" id="PS00028">
    <property type="entry name" value="ZINC_FINGER_C2H2_1"/>
    <property type="match status" value="2"/>
</dbReference>
<evidence type="ECO:0000313" key="9">
    <source>
        <dbReference type="Proteomes" id="UP000682877"/>
    </source>
</evidence>
<feature type="domain" description="USP" evidence="6">
    <location>
        <begin position="1271"/>
        <end position="1599"/>
    </location>
</feature>
<dbReference type="EMBL" id="LR999455">
    <property type="protein sequence ID" value="CAE6075421.1"/>
    <property type="molecule type" value="Genomic_DNA"/>
</dbReference>
<feature type="compositionally biased region" description="Polar residues" evidence="5">
    <location>
        <begin position="281"/>
        <end position="290"/>
    </location>
</feature>
<evidence type="ECO:0000256" key="5">
    <source>
        <dbReference type="SAM" id="MobiDB-lite"/>
    </source>
</evidence>
<dbReference type="InterPro" id="IPR001394">
    <property type="entry name" value="Peptidase_C19_UCH"/>
</dbReference>
<feature type="compositionally biased region" description="Basic and acidic residues" evidence="5">
    <location>
        <begin position="2734"/>
        <end position="2750"/>
    </location>
</feature>
<proteinExistence type="inferred from homology"/>
<feature type="region of interest" description="Disordered" evidence="5">
    <location>
        <begin position="1137"/>
        <end position="1197"/>
    </location>
</feature>
<evidence type="ECO:0000313" key="8">
    <source>
        <dbReference type="EMBL" id="CAE6075421.1"/>
    </source>
</evidence>
<feature type="region of interest" description="Disordered" evidence="5">
    <location>
        <begin position="1"/>
        <end position="21"/>
    </location>
</feature>
<dbReference type="InterPro" id="IPR006865">
    <property type="entry name" value="DUF629"/>
</dbReference>
<keyword evidence="2" id="KW-0833">Ubl conjugation pathway</keyword>
<evidence type="ECO:0000259" key="6">
    <source>
        <dbReference type="PROSITE" id="PS50235"/>
    </source>
</evidence>
<dbReference type="PROSITE" id="PS50235">
    <property type="entry name" value="USP_3"/>
    <property type="match status" value="2"/>
</dbReference>
<feature type="coiled-coil region" evidence="4">
    <location>
        <begin position="996"/>
        <end position="1039"/>
    </location>
</feature>
<feature type="compositionally biased region" description="Polar residues" evidence="5">
    <location>
        <begin position="1832"/>
        <end position="1841"/>
    </location>
</feature>
<gene>
    <name evidence="8" type="ORF">AARE701A_LOCUS12812</name>
</gene>
<feature type="region of interest" description="Disordered" evidence="5">
    <location>
        <begin position="2495"/>
        <end position="2519"/>
    </location>
</feature>
<dbReference type="Pfam" id="PF00443">
    <property type="entry name" value="UCH"/>
    <property type="match status" value="2"/>
</dbReference>
<dbReference type="InterPro" id="IPR038765">
    <property type="entry name" value="Papain-like_cys_pep_sf"/>
</dbReference>
<keyword evidence="4" id="KW-0175">Coiled coil</keyword>
<feature type="coiled-coil region" evidence="4">
    <location>
        <begin position="2556"/>
        <end position="2599"/>
    </location>
</feature>
<dbReference type="Proteomes" id="UP000682877">
    <property type="component" value="Chromosome 5"/>
</dbReference>
<feature type="region of interest" description="Disordered" evidence="5">
    <location>
        <begin position="278"/>
        <end position="329"/>
    </location>
</feature>
<sequence>MGQKKKTSARSKQSPSSAAVTTVAVTEVEPSEIPACSFNEGGFSGPDANVEPLDSAVVKLECEKALKSFGRGSYNKAIRLIKDSCSRHQDSALIHRVQGTICVKVAAVYEDLATKQKYLRNAIESARKAVELSPNSIEFGHFYANLLYEAANDGKREYEEVVQECHRALSIEYPIDPARESLQDETQLKILTPEARIAHFQDELRSLIQKSNIYSLSTWMQNLGNGEEKFRLIPLRRMAEDPIESNLIQNRRPNEIKKATKTLEERRKEVEVRVAAHRLLQQKSESSPSENVEAVNNKGSDPTLGAGPRSGERRKHGNARKNGSTADRRDRVRSYWDSLSKEMKKEFLRVRFSDLKSHFSASKDGQAYEILSEALSFCEANKTWRFWACCRCSENFIEPEAHMHHIVQEHMGNVLPKMQMVLPQIVDTERIDMLFNSPWKPLDLSAVVNLLRSQQKIQNSEFNEFHSGDNMDDDDDCFKDAWNDTTPEKENLGDACNGWNENESEEGKLSIAFPPPDGWPISDDPERAKLLEKIRAAFELLIRHKYLAASHHDKVIQFTVDELQNLPSVSQFLNRGLNKSPLCICFLGASHLKKILKFLQDLSQACGLSRYSEQSNPNDEINFGDLGREVTEEILLDGEDSCLLLDEKLLGTECIQEKYMGSALNNAYGNDVSAGADGFLSWIFAGPSSGEQVVSWMCTKEEKTNQGLEIMQHLEKEFYHLQNLCERKCEHLSYEGALQTVEDLCLEEGRKRETSAEFTHESYESVLRKRRDDLNGNDHELVFISSRFELDAITNVLKDAETLNHNQFGYEESYGCTSSQLRDLESGEADEWGMKDSLHEADSFIEIAIQKQKEQLSAELSKIDAQMMRNVTGMQQLELKLGPVSFNDYQIVLLPLVKSYMRAHLEALAEKDATEKSDAAREALLVELALDSKKEARGRNDNSKNTLEKSKDKKKIKDTRKLKDLKATIGNDHRFNADSVEHSPLPVASVGDYSEADVVSEAVEAIKEQEEEYKRQRELEEEERKLEKTLEYQRRIEDEAKEKHMAEQQKKYSSSVPMNVAKAVYNACTDNVVDYLDLQGHGKSINQEKRNGRLDDLEGARVNTNGVFPSTNYSVISDSAKVQDVKSQKVVPNGTAMQAGMFQSDPPTGRRGRRQKASNKLVDGKYPVTPPETENTKSQWSGTDAERHSETLRNNGDVGTKTLRQLQAEDDEEERFQADLKRAVRQSLDVYQGGRSMASCLRTPLEVNNDGGLSDDTIESRSSTGVAIFGTGLQNEVGEYNCFLNVIIQSLWNLELFRAEFLQSSTREHHHVGDPCVVCSLYEIFTALSAASSETQNEPVAPSSLRIALSKLYPDSSFFQEAQMNDASEVLAVIFDCLHRSFAQSSSVSDVDSSDSNCTGSWDCANRTCIAHSLFGMDIFEQLNCYSCGLESRHMKYTSFFHNINASALRTMKVTCTENSFDELLNLVEMNHQLACDSETGGCGKLNHIHHILTTPPHVFTTVLGWQNTCETVEDIAATLAALNTEIDISIMYRGLDPKSTYSLVSVVCYYGQHYHCFAHSREHDQWIMYDDKTVKVIGSWSDVLSMCERGHLQPQKKKAPAPLDSAVIKLECEKALKSFGRGSYNKAIRLIKDSCSRHQDSALIHRVQGTICVKVAAVYEDLATKQKYLRNAIESARKAVELSPDSIEFGHFYANLLYEAANDGKREYDEVVQECQRALSIENPIDPAKESLQDETQLKILTPEARIVHVQDELRSLIQKSNIGSLSSWMNNLGKGEEKFRLIPIRRMAEDPIESNLIQTRRPNEIKKANKTIEEIRKEVEVRVAAARLLQQKSESSPSENVGAVDNKGSDPTLGSGKRSGERRKHGNARKNGSTADRRDRVRSYWDSMSKEMKKQLLRVKVSDLKSHFSASKDGNANEIISEALSFCEANKTWRFWVCCQCSEKFIKSEAHMHHIVQEHMGNVLPKMQMVLPQSVDTERIDMLLTSPWKPLDLSAAMKLLRGQQKIQNTEFDEFHSGDNMDDSDDCFTDARNDTSPEKESLRDTCNGCNENEQEEVKLSIAFPPPDGWPISDDPERAKLLEKIRAAFELLIRHKYLAASHHDKVIQFTLDELQNLASVSQFLSRSLNQSPICICFLGASQLRKILIFLQDLTQACGLNRYSEQSNTNDEINFGDLGREVTEEILLDGEDSYLLLDEKVLGTECIQEKYMGSAFDNVAKVSSGDIANGNNVSSGADGFLSWIFAGPSSGEQVVSWMCTKEEKTNQGLEIMQHLEKEFYHLQNLCERKCEHLSYEGALQTVEDLCLEEGRKRETSAEFTHESYESVLRKRRQELNENDLELEFISSRFELDAITNVLKDAETLNHNQFGYGESYGCTSSQLHDLESGEADEWGMKDSLHEADSFIEVAIQKQKEQLSGELSRIDAQMMRNVTGMQQLELKLGPVSFNDYQIVLLPLVKSYMRAHLEALAEKDATEKSDAAREALLVELALDSKKEARGRNDNSKNTLEKSKDKKKIKDSRKLKDLKATIGNDHRFNVDSIEHSLPSVASFGDHSEADVVSEAVEALKDEEEKYRRRIELEEEERKLEKTLEYQRRIENEAKEKHIAEQKKKYSCLHPMNVTEAVYDDCIEKFFDDVDLQEQEKSINQEKRNGQLDDLEGAKVNINCVFPSTNYCVISDTAKVQDVKSQEVVPNGIAIQSGVFQSDQRPGRRGRRQKASNKLVDGKYQVIPSESEDSKSQRSGTDSERQSEILRSNGDAGIKTLRQLQAEDDEEERFQADLKRAVLQSLDVYRGGRNMTSCLRTSLEDNNDWVLSDVPKESQSSPRVAIFGTGLQNEVGEYNCFLNVIIQSLWNLGLFRAEFLRSSTLEHHHVGDPCVVCSLYEIFTALIAATSETRKEPVAPSSLRIALSNLYPDSSFFQEAQMNDASEVLAVIFDCLHRSFAQSSSVSDTESAESNSTGSWDCANRSCIAHSLFGMDIFEQLNCYSCGLESRHLKYTSFFHNINASALRTMKVTCAENSFDELLNLVEMNHQLACDPEAGGCGKPNHIHHILTTPPHVFTIVLGWQNTCETVEDIAATLAALNTEIDISIMYHGLDPKSTYSLVSVVCYYGQHYHCFAHSHEHDRWIMYDDQTVKVIGSWSDVLSMCERGHLQPQRGRNVIFTHLSSSKRMGKKILSLSLSNSVFIGRGGTSGACAACKYQRRRCAADCPLAPYFPAEQPKLFQNVHRLFGVRSIVKILEKLDETQKPEAMKSIIFQSYVRDRSPVYGCLGVTQQLQYMIWLAEEELKAMIHELGGDNKQQEDVTSQQLDLGMGLNVNNNQSNIVTPFFSPLLPVSETQQPQMSYTYSCSEVNNNGYSPPAYNTDSGKEILTNNNNVWGGQKRFLYNVNNGGFSNQNESCHEMKSNNGVMAIQSQLVNLQMASNHQQVEEDEDGHEYDEIHQFLEIIDDRQSFADSKEAYASSSGGSLKEQIDEIGENELRSAATCFSLTKIKKLCVDLERQIRRSWLGWSDKLGGT</sequence>
<dbReference type="SUPFAM" id="SSF48452">
    <property type="entry name" value="TPR-like"/>
    <property type="match status" value="1"/>
</dbReference>
<dbReference type="PANTHER" id="PTHR22975:SF9">
    <property type="entry name" value="ECHINUS SPLICE FORM 3"/>
    <property type="match status" value="1"/>
</dbReference>
<dbReference type="Gene3D" id="1.25.40.10">
    <property type="entry name" value="Tetratricopeptide repeat domain"/>
    <property type="match status" value="2"/>
</dbReference>
<protein>
    <recommendedName>
        <fullName evidence="10">USP domain-containing protein</fullName>
    </recommendedName>
</protein>
<name>A0A8S2AGV6_ARAAE</name>
<evidence type="ECO:0000256" key="3">
    <source>
        <dbReference type="ARBA" id="ARBA00022801"/>
    </source>
</evidence>
<dbReference type="PANTHER" id="PTHR22975">
    <property type="entry name" value="UBIQUITIN SPECIFIC PROTEINASE"/>
    <property type="match status" value="1"/>
</dbReference>
<keyword evidence="9" id="KW-1185">Reference proteome</keyword>
<comment type="similarity">
    <text evidence="1">Belongs to the LOB domain-containing protein family.</text>
</comment>
<dbReference type="Pfam" id="PF03195">
    <property type="entry name" value="LOB"/>
    <property type="match status" value="1"/>
</dbReference>
<feature type="region of interest" description="Disordered" evidence="5">
    <location>
        <begin position="1832"/>
        <end position="1883"/>
    </location>
</feature>
<evidence type="ECO:0000256" key="1">
    <source>
        <dbReference type="ARBA" id="ARBA00005474"/>
    </source>
</evidence>
<dbReference type="Pfam" id="PF04781">
    <property type="entry name" value="DUF627"/>
    <property type="match status" value="2"/>
</dbReference>
<feature type="compositionally biased region" description="Polar residues" evidence="5">
    <location>
        <begin position="1172"/>
        <end position="1182"/>
    </location>
</feature>
<dbReference type="Gene3D" id="3.90.70.10">
    <property type="entry name" value="Cysteine proteinases"/>
    <property type="match status" value="2"/>
</dbReference>
<feature type="compositionally biased region" description="Basic and acidic residues" evidence="5">
    <location>
        <begin position="935"/>
        <end position="951"/>
    </location>
</feature>
<dbReference type="InterPro" id="IPR013087">
    <property type="entry name" value="Znf_C2H2_type"/>
</dbReference>
<feature type="compositionally biased region" description="Basic and acidic residues" evidence="5">
    <location>
        <begin position="2495"/>
        <end position="2511"/>
    </location>
</feature>